<keyword evidence="7" id="KW-1185">Reference proteome</keyword>
<evidence type="ECO:0000256" key="2">
    <source>
        <dbReference type="ARBA" id="ARBA00022837"/>
    </source>
</evidence>
<evidence type="ECO:0000256" key="3">
    <source>
        <dbReference type="ARBA" id="ARBA00023179"/>
    </source>
</evidence>
<organism evidence="6 7">
    <name type="scientific">Dreissena polymorpha</name>
    <name type="common">Zebra mussel</name>
    <name type="synonym">Mytilus polymorpha</name>
    <dbReference type="NCBI Taxonomy" id="45954"/>
    <lineage>
        <taxon>Eukaryota</taxon>
        <taxon>Metazoa</taxon>
        <taxon>Spiralia</taxon>
        <taxon>Lophotrochozoa</taxon>
        <taxon>Mollusca</taxon>
        <taxon>Bivalvia</taxon>
        <taxon>Autobranchia</taxon>
        <taxon>Heteroconchia</taxon>
        <taxon>Euheterodonta</taxon>
        <taxon>Imparidentia</taxon>
        <taxon>Neoheterodontei</taxon>
        <taxon>Myida</taxon>
        <taxon>Dreissenoidea</taxon>
        <taxon>Dreissenidae</taxon>
        <taxon>Dreissena</taxon>
    </lineage>
</organism>
<comment type="caution">
    <text evidence="6">The sequence shown here is derived from an EMBL/GenBank/DDBJ whole genome shotgun (WGS) entry which is preliminary data.</text>
</comment>
<dbReference type="PANTHER" id="PTHR23048">
    <property type="entry name" value="MYOSIN LIGHT CHAIN 1, 3"/>
    <property type="match status" value="1"/>
</dbReference>
<dbReference type="Proteomes" id="UP000828390">
    <property type="component" value="Unassembled WGS sequence"/>
</dbReference>
<feature type="domain" description="EF-hand" evidence="5">
    <location>
        <begin position="94"/>
        <end position="129"/>
    </location>
</feature>
<evidence type="ECO:0000259" key="5">
    <source>
        <dbReference type="PROSITE" id="PS50222"/>
    </source>
</evidence>
<keyword evidence="2" id="KW-0106">Calcium</keyword>
<dbReference type="SMART" id="SM00054">
    <property type="entry name" value="EFh"/>
    <property type="match status" value="4"/>
</dbReference>
<dbReference type="Pfam" id="PF13499">
    <property type="entry name" value="EF-hand_7"/>
    <property type="match status" value="2"/>
</dbReference>
<feature type="region of interest" description="Disordered" evidence="4">
    <location>
        <begin position="1"/>
        <end position="41"/>
    </location>
</feature>
<dbReference type="InterPro" id="IPR002048">
    <property type="entry name" value="EF_hand_dom"/>
</dbReference>
<sequence length="224" mass="25205">MEKSDRETVNLVRQEDTEGAEMSNTDTESGDDNASEEEIDPRYSLTEVQINAIGLNKDTVNAIGDVFRLLDVDGSGYLDSQELETALKHMGVDITKEEVDELVKKIDQDGNGTVDMFEFSQMVAQKMQVYDPEKELRDAFAVFDKNGDGKVSVEEIREVVESLGGKMTNAEVESMLVDVDENHDGYIDYDEFVHIWMGNEKPESERTTIESQQDECVREVVDGN</sequence>
<feature type="compositionally biased region" description="Acidic residues" evidence="4">
    <location>
        <begin position="28"/>
        <end position="39"/>
    </location>
</feature>
<dbReference type="PANTHER" id="PTHR23048:SF59">
    <property type="entry name" value="EF-HAND SUPERFAMILY PROTEIN"/>
    <property type="match status" value="1"/>
</dbReference>
<dbReference type="SUPFAM" id="SSF47473">
    <property type="entry name" value="EF-hand"/>
    <property type="match status" value="1"/>
</dbReference>
<name>A0A9D4R2U2_DREPO</name>
<dbReference type="EMBL" id="JAIWYP010000003">
    <property type="protein sequence ID" value="KAH3852884.1"/>
    <property type="molecule type" value="Genomic_DNA"/>
</dbReference>
<dbReference type="PROSITE" id="PS00018">
    <property type="entry name" value="EF_HAND_1"/>
    <property type="match status" value="4"/>
</dbReference>
<dbReference type="AlphaFoldDB" id="A0A9D4R2U2"/>
<feature type="domain" description="EF-hand" evidence="5">
    <location>
        <begin position="58"/>
        <end position="93"/>
    </location>
</feature>
<feature type="domain" description="EF-hand" evidence="5">
    <location>
        <begin position="167"/>
        <end position="202"/>
    </location>
</feature>
<dbReference type="InterPro" id="IPR011992">
    <property type="entry name" value="EF-hand-dom_pair"/>
</dbReference>
<dbReference type="GO" id="GO:0016460">
    <property type="term" value="C:myosin II complex"/>
    <property type="evidence" value="ECO:0007669"/>
    <property type="project" value="TreeGrafter"/>
</dbReference>
<dbReference type="Gene3D" id="1.10.238.10">
    <property type="entry name" value="EF-hand"/>
    <property type="match status" value="2"/>
</dbReference>
<dbReference type="InterPro" id="IPR018247">
    <property type="entry name" value="EF_Hand_1_Ca_BS"/>
</dbReference>
<feature type="compositionally biased region" description="Basic and acidic residues" evidence="4">
    <location>
        <begin position="215"/>
        <end position="224"/>
    </location>
</feature>
<feature type="domain" description="EF-hand" evidence="5">
    <location>
        <begin position="131"/>
        <end position="166"/>
    </location>
</feature>
<keyword evidence="3" id="KW-0514">Muscle protein</keyword>
<dbReference type="CDD" id="cd00051">
    <property type="entry name" value="EFh"/>
    <property type="match status" value="2"/>
</dbReference>
<proteinExistence type="predicted"/>
<dbReference type="InterPro" id="IPR050230">
    <property type="entry name" value="CALM/Myosin/TropC-like"/>
</dbReference>
<feature type="region of interest" description="Disordered" evidence="4">
    <location>
        <begin position="203"/>
        <end position="224"/>
    </location>
</feature>
<reference evidence="6" key="2">
    <citation type="submission" date="2020-11" db="EMBL/GenBank/DDBJ databases">
        <authorList>
            <person name="McCartney M.A."/>
            <person name="Auch B."/>
            <person name="Kono T."/>
            <person name="Mallez S."/>
            <person name="Becker A."/>
            <person name="Gohl D.M."/>
            <person name="Silverstein K.A.T."/>
            <person name="Koren S."/>
            <person name="Bechman K.B."/>
            <person name="Herman A."/>
            <person name="Abrahante J.E."/>
            <person name="Garbe J."/>
        </authorList>
    </citation>
    <scope>NUCLEOTIDE SEQUENCE</scope>
    <source>
        <strain evidence="6">Duluth1</strain>
        <tissue evidence="6">Whole animal</tissue>
    </source>
</reference>
<reference evidence="6" key="1">
    <citation type="journal article" date="2019" name="bioRxiv">
        <title>The Genome of the Zebra Mussel, Dreissena polymorpha: A Resource for Invasive Species Research.</title>
        <authorList>
            <person name="McCartney M.A."/>
            <person name="Auch B."/>
            <person name="Kono T."/>
            <person name="Mallez S."/>
            <person name="Zhang Y."/>
            <person name="Obille A."/>
            <person name="Becker A."/>
            <person name="Abrahante J.E."/>
            <person name="Garbe J."/>
            <person name="Badalamenti J.P."/>
            <person name="Herman A."/>
            <person name="Mangelson H."/>
            <person name="Liachko I."/>
            <person name="Sullivan S."/>
            <person name="Sone E.D."/>
            <person name="Koren S."/>
            <person name="Silverstein K.A.T."/>
            <person name="Beckman K.B."/>
            <person name="Gohl D.M."/>
        </authorList>
    </citation>
    <scope>NUCLEOTIDE SEQUENCE</scope>
    <source>
        <strain evidence="6">Duluth1</strain>
        <tissue evidence="6">Whole animal</tissue>
    </source>
</reference>
<dbReference type="PROSITE" id="PS50222">
    <property type="entry name" value="EF_HAND_2"/>
    <property type="match status" value="4"/>
</dbReference>
<dbReference type="GO" id="GO:0005509">
    <property type="term" value="F:calcium ion binding"/>
    <property type="evidence" value="ECO:0007669"/>
    <property type="project" value="InterPro"/>
</dbReference>
<evidence type="ECO:0000256" key="1">
    <source>
        <dbReference type="ARBA" id="ARBA00022737"/>
    </source>
</evidence>
<accession>A0A9D4R2U2</accession>
<dbReference type="FunFam" id="1.10.238.10:FF:000001">
    <property type="entry name" value="Calmodulin 1"/>
    <property type="match status" value="1"/>
</dbReference>
<evidence type="ECO:0000313" key="6">
    <source>
        <dbReference type="EMBL" id="KAH3852884.1"/>
    </source>
</evidence>
<keyword evidence="1" id="KW-0677">Repeat</keyword>
<evidence type="ECO:0000313" key="7">
    <source>
        <dbReference type="Proteomes" id="UP000828390"/>
    </source>
</evidence>
<feature type="compositionally biased region" description="Basic and acidic residues" evidence="4">
    <location>
        <begin position="1"/>
        <end position="16"/>
    </location>
</feature>
<gene>
    <name evidence="6" type="ORF">DPMN_095405</name>
</gene>
<protein>
    <recommendedName>
        <fullName evidence="5">EF-hand domain-containing protein</fullName>
    </recommendedName>
</protein>
<evidence type="ECO:0000256" key="4">
    <source>
        <dbReference type="SAM" id="MobiDB-lite"/>
    </source>
</evidence>